<evidence type="ECO:0000259" key="1">
    <source>
        <dbReference type="PROSITE" id="PS50830"/>
    </source>
</evidence>
<dbReference type="EMBL" id="DRWN01000070">
    <property type="protein sequence ID" value="HHK69217.1"/>
    <property type="molecule type" value="Genomic_DNA"/>
</dbReference>
<sequence>MKNVFMRVGVAVVFALFLAGFFLGYFADGDRASTTTFTVLRTTTLTQTLPTTVSYTVREMVTTTATAATTVYGTPLVGGKHVDVVARVFRVVDGDTFDAFPAGRVRLADVNTPERGQPGYAEATEALRRLVEGKTVYLDVDNTNVIDLYNRIVCVVYVDYNATHVLNVNLWLVVNRHAVFYDFPNEFNPSQWSLYVRKN</sequence>
<feature type="domain" description="TNase-like" evidence="1">
    <location>
        <begin position="82"/>
        <end position="199"/>
    </location>
</feature>
<proteinExistence type="predicted"/>
<dbReference type="SMART" id="SM00318">
    <property type="entry name" value="SNc"/>
    <property type="match status" value="1"/>
</dbReference>
<accession>A0A7C5L8H8</accession>
<protein>
    <recommendedName>
        <fullName evidence="1">TNase-like domain-containing protein</fullName>
    </recommendedName>
</protein>
<evidence type="ECO:0000313" key="2">
    <source>
        <dbReference type="EMBL" id="HHK69217.1"/>
    </source>
</evidence>
<comment type="caution">
    <text evidence="2">The sequence shown here is derived from an EMBL/GenBank/DDBJ whole genome shotgun (WGS) entry which is preliminary data.</text>
</comment>
<dbReference type="PROSITE" id="PS50830">
    <property type="entry name" value="TNASE_3"/>
    <property type="match status" value="1"/>
</dbReference>
<dbReference type="AlphaFoldDB" id="A0A7C5L8H8"/>
<organism evidence="2">
    <name type="scientific">Caldiarchaeum subterraneum</name>
    <dbReference type="NCBI Taxonomy" id="311458"/>
    <lineage>
        <taxon>Archaea</taxon>
        <taxon>Nitrososphaerota</taxon>
        <taxon>Candidatus Caldarchaeales</taxon>
        <taxon>Candidatus Caldarchaeaceae</taxon>
        <taxon>Candidatus Caldarchaeum</taxon>
    </lineage>
</organism>
<dbReference type="InterPro" id="IPR035437">
    <property type="entry name" value="SNase_OB-fold_sf"/>
</dbReference>
<reference evidence="2" key="1">
    <citation type="journal article" date="2020" name="mSystems">
        <title>Genome- and Community-Level Interaction Insights into Carbon Utilization and Element Cycling Functions of Hydrothermarchaeota in Hydrothermal Sediment.</title>
        <authorList>
            <person name="Zhou Z."/>
            <person name="Liu Y."/>
            <person name="Xu W."/>
            <person name="Pan J."/>
            <person name="Luo Z.H."/>
            <person name="Li M."/>
        </authorList>
    </citation>
    <scope>NUCLEOTIDE SEQUENCE [LARGE SCALE GENOMIC DNA]</scope>
    <source>
        <strain evidence="2">SpSt-1056</strain>
    </source>
</reference>
<name>A0A7C5L8H8_CALS0</name>
<dbReference type="InterPro" id="IPR016071">
    <property type="entry name" value="Staphylococal_nuclease_OB-fold"/>
</dbReference>
<dbReference type="SUPFAM" id="SSF50199">
    <property type="entry name" value="Staphylococcal nuclease"/>
    <property type="match status" value="1"/>
</dbReference>
<dbReference type="Pfam" id="PF00565">
    <property type="entry name" value="SNase"/>
    <property type="match status" value="1"/>
</dbReference>
<dbReference type="Gene3D" id="2.40.50.90">
    <property type="match status" value="1"/>
</dbReference>
<gene>
    <name evidence="2" type="ORF">ENM11_08775</name>
</gene>